<evidence type="ECO:0000256" key="2">
    <source>
        <dbReference type="ARBA" id="ARBA00023125"/>
    </source>
</evidence>
<evidence type="ECO:0000259" key="4">
    <source>
        <dbReference type="PROSITE" id="PS01124"/>
    </source>
</evidence>
<dbReference type="SUPFAM" id="SSF46689">
    <property type="entry name" value="Homeodomain-like"/>
    <property type="match status" value="1"/>
</dbReference>
<dbReference type="PANTHER" id="PTHR46796">
    <property type="entry name" value="HTH-TYPE TRANSCRIPTIONAL ACTIVATOR RHAS-RELATED"/>
    <property type="match status" value="1"/>
</dbReference>
<reference evidence="5 6" key="1">
    <citation type="journal article" date="2019" name="bioRxiv">
        <title>Bacteria contribute to plant secondary compound degradation in a generalist herbivore system.</title>
        <authorList>
            <person name="Francoeur C.B."/>
            <person name="Khadempour L."/>
            <person name="Moreira-Soto R.D."/>
            <person name="Gotting K."/>
            <person name="Book A.J."/>
            <person name="Pinto-Tomas A.A."/>
            <person name="Keefover-Ring K."/>
            <person name="Currie C.R."/>
        </authorList>
    </citation>
    <scope>NUCLEOTIDE SEQUENCE [LARGE SCALE GENOMIC DNA]</scope>
    <source>
        <strain evidence="5">Acro-835</strain>
    </source>
</reference>
<dbReference type="PROSITE" id="PS01124">
    <property type="entry name" value="HTH_ARAC_FAMILY_2"/>
    <property type="match status" value="1"/>
</dbReference>
<dbReference type="EMBL" id="VWXF01000004">
    <property type="protein sequence ID" value="NIF22111.1"/>
    <property type="molecule type" value="Genomic_DNA"/>
</dbReference>
<evidence type="ECO:0000256" key="1">
    <source>
        <dbReference type="ARBA" id="ARBA00023015"/>
    </source>
</evidence>
<sequence length="277" mass="31357">MTVKRKTSPKKPLRPEQPWFVMSAAQQYSLIPSDNPVISHFYRFTVDHDASMTYAVPDGCIDILFDCDPDNPSALVCGTTLEARAADMNCDHPYFGVRFAPGVIPDFLDISAEELTNHEINLFDVVPKGRLAFERIVQAQDLSQQMAIFNQYFTPGITRKPSTLTAQAIGMICQQNGNLRIEELETLTGYTCRTIQRQFRQDTGLSPKAFCRAIRCQSALNSIHHADGLSFSDMALDLGFSDQSHFLREFKKLVNTTPLDYQRRIGGNIWGERLRFH</sequence>
<dbReference type="InterPro" id="IPR009057">
    <property type="entry name" value="Homeodomain-like_sf"/>
</dbReference>
<dbReference type="SMART" id="SM00342">
    <property type="entry name" value="HTH_ARAC"/>
    <property type="match status" value="1"/>
</dbReference>
<organism evidence="5 6">
    <name type="scientific">Candidatus Pantoea multigeneris</name>
    <dbReference type="NCBI Taxonomy" id="2608357"/>
    <lineage>
        <taxon>Bacteria</taxon>
        <taxon>Pseudomonadati</taxon>
        <taxon>Pseudomonadota</taxon>
        <taxon>Gammaproteobacteria</taxon>
        <taxon>Enterobacterales</taxon>
        <taxon>Erwiniaceae</taxon>
        <taxon>Pantoea</taxon>
    </lineage>
</organism>
<comment type="caution">
    <text evidence="5">The sequence shown here is derived from an EMBL/GenBank/DDBJ whole genome shotgun (WGS) entry which is preliminary data.</text>
</comment>
<dbReference type="InterPro" id="IPR050204">
    <property type="entry name" value="AraC_XylS_family_regulators"/>
</dbReference>
<evidence type="ECO:0000256" key="3">
    <source>
        <dbReference type="ARBA" id="ARBA00023163"/>
    </source>
</evidence>
<feature type="domain" description="HTH araC/xylS-type" evidence="4">
    <location>
        <begin position="174"/>
        <end position="264"/>
    </location>
</feature>
<evidence type="ECO:0000313" key="6">
    <source>
        <dbReference type="Proteomes" id="UP001515683"/>
    </source>
</evidence>
<dbReference type="Gene3D" id="1.10.10.60">
    <property type="entry name" value="Homeodomain-like"/>
    <property type="match status" value="1"/>
</dbReference>
<dbReference type="InterPro" id="IPR018060">
    <property type="entry name" value="HTH_AraC"/>
</dbReference>
<gene>
    <name evidence="5" type="ORF">F3J40_10935</name>
</gene>
<dbReference type="RefSeq" id="WP_167014532.1">
    <property type="nucleotide sequence ID" value="NZ_VWXF01000004.1"/>
</dbReference>
<protein>
    <submittedName>
        <fullName evidence="5">AraC family transcriptional regulator</fullName>
    </submittedName>
</protein>
<keyword evidence="2" id="KW-0238">DNA-binding</keyword>
<proteinExistence type="predicted"/>
<keyword evidence="3" id="KW-0804">Transcription</keyword>
<dbReference type="Pfam" id="PF20240">
    <property type="entry name" value="DUF6597"/>
    <property type="match status" value="1"/>
</dbReference>
<dbReference type="Pfam" id="PF12833">
    <property type="entry name" value="HTH_18"/>
    <property type="match status" value="1"/>
</dbReference>
<accession>A0ABX0R9S3</accession>
<dbReference type="InterPro" id="IPR046532">
    <property type="entry name" value="DUF6597"/>
</dbReference>
<keyword evidence="1" id="KW-0805">Transcription regulation</keyword>
<evidence type="ECO:0000313" key="5">
    <source>
        <dbReference type="EMBL" id="NIF22111.1"/>
    </source>
</evidence>
<keyword evidence="6" id="KW-1185">Reference proteome</keyword>
<name>A0ABX0R9S3_9GAMM</name>
<dbReference type="Proteomes" id="UP001515683">
    <property type="component" value="Unassembled WGS sequence"/>
</dbReference>